<feature type="non-terminal residue" evidence="2">
    <location>
        <position position="1"/>
    </location>
</feature>
<dbReference type="Proteomes" id="UP001432322">
    <property type="component" value="Unassembled WGS sequence"/>
</dbReference>
<dbReference type="InterPro" id="IPR001810">
    <property type="entry name" value="F-box_dom"/>
</dbReference>
<evidence type="ECO:0000313" key="2">
    <source>
        <dbReference type="EMBL" id="GMT13154.1"/>
    </source>
</evidence>
<organism evidence="2 3">
    <name type="scientific">Pristionchus fissidentatus</name>
    <dbReference type="NCBI Taxonomy" id="1538716"/>
    <lineage>
        <taxon>Eukaryota</taxon>
        <taxon>Metazoa</taxon>
        <taxon>Ecdysozoa</taxon>
        <taxon>Nematoda</taxon>
        <taxon>Chromadorea</taxon>
        <taxon>Rhabditida</taxon>
        <taxon>Rhabditina</taxon>
        <taxon>Diplogasteromorpha</taxon>
        <taxon>Diplogasteroidea</taxon>
        <taxon>Neodiplogasteridae</taxon>
        <taxon>Pristionchus</taxon>
    </lineage>
</organism>
<gene>
    <name evidence="2" type="ORF">PFISCL1PPCAC_4451</name>
</gene>
<dbReference type="AlphaFoldDB" id="A0AAV5V3N6"/>
<evidence type="ECO:0000313" key="3">
    <source>
        <dbReference type="Proteomes" id="UP001432322"/>
    </source>
</evidence>
<reference evidence="2" key="1">
    <citation type="submission" date="2023-10" db="EMBL/GenBank/DDBJ databases">
        <title>Genome assembly of Pristionchus species.</title>
        <authorList>
            <person name="Yoshida K."/>
            <person name="Sommer R.J."/>
        </authorList>
    </citation>
    <scope>NUCLEOTIDE SEQUENCE</scope>
    <source>
        <strain evidence="2">RS5133</strain>
    </source>
</reference>
<feature type="domain" description="F-box" evidence="1">
    <location>
        <begin position="36"/>
        <end position="82"/>
    </location>
</feature>
<accession>A0AAV5V3N6</accession>
<dbReference type="PROSITE" id="PS50181">
    <property type="entry name" value="FBOX"/>
    <property type="match status" value="1"/>
</dbReference>
<name>A0AAV5V3N6_9BILA</name>
<sequence>LSLLDISFSSKTRRNLHMAPFVPVLSRFPAFHWPTDDILSAMPNEFAFRIFSYLDKNDLNTLQALDARYAALVDHHKGKKELAIQKSLVSRPKWLVYMLMRGVEMEMNWVKLKGDDGFIEKVFAPTDVCVHICMTAPWKLTEGMIDESYSKQGAFASFVVTPTVNSMQKYGSRIIHFAIKRDLSPVALLKLGKGLTGPVAYIFTRGEISDEYLGSNFPEYREYLTEINPMPYLFVVIRERGQAGSPYGRLAVKRNSF</sequence>
<proteinExistence type="predicted"/>
<keyword evidence="3" id="KW-1185">Reference proteome</keyword>
<evidence type="ECO:0000259" key="1">
    <source>
        <dbReference type="PROSITE" id="PS50181"/>
    </source>
</evidence>
<dbReference type="EMBL" id="BTSY01000002">
    <property type="protein sequence ID" value="GMT13154.1"/>
    <property type="molecule type" value="Genomic_DNA"/>
</dbReference>
<protein>
    <recommendedName>
        <fullName evidence="1">F-box domain-containing protein</fullName>
    </recommendedName>
</protein>
<comment type="caution">
    <text evidence="2">The sequence shown here is derived from an EMBL/GenBank/DDBJ whole genome shotgun (WGS) entry which is preliminary data.</text>
</comment>